<organism evidence="2 3">
    <name type="scientific">Fusibacter paucivorans</name>
    <dbReference type="NCBI Taxonomy" id="76009"/>
    <lineage>
        <taxon>Bacteria</taxon>
        <taxon>Bacillati</taxon>
        <taxon>Bacillota</taxon>
        <taxon>Clostridia</taxon>
        <taxon>Eubacteriales</taxon>
        <taxon>Eubacteriales Family XII. Incertae Sedis</taxon>
        <taxon>Fusibacter</taxon>
    </lineage>
</organism>
<dbReference type="Proteomes" id="UP000746471">
    <property type="component" value="Unassembled WGS sequence"/>
</dbReference>
<accession>A0ABS5PW01</accession>
<name>A0ABS5PW01_9FIRM</name>
<keyword evidence="1" id="KW-0732">Signal</keyword>
<feature type="signal peptide" evidence="1">
    <location>
        <begin position="1"/>
        <end position="20"/>
    </location>
</feature>
<evidence type="ECO:0000313" key="3">
    <source>
        <dbReference type="Proteomes" id="UP000746471"/>
    </source>
</evidence>
<dbReference type="PROSITE" id="PS51257">
    <property type="entry name" value="PROKAR_LIPOPROTEIN"/>
    <property type="match status" value="1"/>
</dbReference>
<sequence>MKIMKILMLLACMFFLSSCSKPNIEFESMAEHTSLEEETQYGNMALTFSNLNGEAIRSFKSRTGKAYTFSYNYLITEGALKLQFRDSQDNVLSELAFSEETYQTAIDSLQEENEGEVNIIEIGSNVTIESADEKIKIVLIGNNAKGKIQITW</sequence>
<proteinExistence type="predicted"/>
<gene>
    <name evidence="2" type="ORF">KHM83_19065</name>
</gene>
<dbReference type="RefSeq" id="WP_213238627.1">
    <property type="nucleotide sequence ID" value="NZ_JAHBCL010000060.1"/>
</dbReference>
<dbReference type="EMBL" id="JAHBCL010000060">
    <property type="protein sequence ID" value="MBS7528771.1"/>
    <property type="molecule type" value="Genomic_DNA"/>
</dbReference>
<evidence type="ECO:0000256" key="1">
    <source>
        <dbReference type="SAM" id="SignalP"/>
    </source>
</evidence>
<protein>
    <submittedName>
        <fullName evidence="2">Uncharacterized protein</fullName>
    </submittedName>
</protein>
<evidence type="ECO:0000313" key="2">
    <source>
        <dbReference type="EMBL" id="MBS7528771.1"/>
    </source>
</evidence>
<reference evidence="2 3" key="1">
    <citation type="submission" date="2021-05" db="EMBL/GenBank/DDBJ databases">
        <title>Fusibacter ferrireducens sp. nov., an anaerobic, sulfur- and Fe-reducing bacterium isolated from the mangrove sediment.</title>
        <authorList>
            <person name="Qiu D."/>
        </authorList>
    </citation>
    <scope>NUCLEOTIDE SEQUENCE [LARGE SCALE GENOMIC DNA]</scope>
    <source>
        <strain evidence="2 3">DSM 12116</strain>
    </source>
</reference>
<keyword evidence="3" id="KW-1185">Reference proteome</keyword>
<comment type="caution">
    <text evidence="2">The sequence shown here is derived from an EMBL/GenBank/DDBJ whole genome shotgun (WGS) entry which is preliminary data.</text>
</comment>
<feature type="chain" id="PRO_5046425716" evidence="1">
    <location>
        <begin position="21"/>
        <end position="152"/>
    </location>
</feature>